<keyword evidence="5" id="KW-0904">Protein phosphatase</keyword>
<dbReference type="CDD" id="cd01530">
    <property type="entry name" value="Cdc25"/>
    <property type="match status" value="1"/>
</dbReference>
<name>A0A1B0CZG3_PHLPP</name>
<sequence length="575" mass="64318">MGRSVVVKTSFSLINNSFTLNSGSRSASGRRGESRIRGSRRANITPICISYDSPEKGTMSTEDLSLYAGSSPQPSPRPCSISPCMEMGGLLSPEVSPSRFRVMPTEEVLVSQTAPRRSFEEIDANSMDSGYSASFGAGDGGSDNKGAFEFAQPLAIAPRRVEPSPRKTPTSSRNTSSPHNRTPTASRGYRVFHSLSSGSMESMDDDYMELFDIETMDCESQMPSNITSLISGDIKTLRSTPETKRPLVRRCLSLVEASTSDNSHRMPLEPKTPECMSPLRMSMVRNATIRSEESTKAFKRPEPLVGSPVQSKRYKSELNVSMEFSPLTPLCGNHQADKENSRDKANIPKRNLLKKSISLNETVIMNALTRSMTNPDLIGDFSKPFCLPLLEGGRHKDLKSISVHTMAKLVKGSYNDSVASFKIIDCRYPYEYEGGHIAGSVNLYTQEQILEELVTSKTEVTNADENKRQILVFHCEFSSERGPKLSRFLRSHDRHCNEDSYPALHYPEMYLLHGGYKEFYETYPDLCDPKSYRQMLDPGFCEEYKHFRAKSKSWTGDGKVTNTNRLMKSKSRLML</sequence>
<keyword evidence="3" id="KW-0132">Cell division</keyword>
<dbReference type="GO" id="GO:0005634">
    <property type="term" value="C:nucleus"/>
    <property type="evidence" value="ECO:0007669"/>
    <property type="project" value="TreeGrafter"/>
</dbReference>
<organism evidence="9 10">
    <name type="scientific">Phlebotomus papatasi</name>
    <name type="common">Sandfly</name>
    <dbReference type="NCBI Taxonomy" id="29031"/>
    <lineage>
        <taxon>Eukaryota</taxon>
        <taxon>Metazoa</taxon>
        <taxon>Ecdysozoa</taxon>
        <taxon>Arthropoda</taxon>
        <taxon>Hexapoda</taxon>
        <taxon>Insecta</taxon>
        <taxon>Pterygota</taxon>
        <taxon>Neoptera</taxon>
        <taxon>Endopterygota</taxon>
        <taxon>Diptera</taxon>
        <taxon>Nematocera</taxon>
        <taxon>Psychodoidea</taxon>
        <taxon>Psychodidae</taxon>
        <taxon>Phlebotomus</taxon>
        <taxon>Phlebotomus</taxon>
    </lineage>
</organism>
<dbReference type="GO" id="GO:0032502">
    <property type="term" value="P:developmental process"/>
    <property type="evidence" value="ECO:0007669"/>
    <property type="project" value="UniProtKB-ARBA"/>
</dbReference>
<evidence type="ECO:0000256" key="8">
    <source>
        <dbReference type="SAM" id="MobiDB-lite"/>
    </source>
</evidence>
<dbReference type="GO" id="GO:0051301">
    <property type="term" value="P:cell division"/>
    <property type="evidence" value="ECO:0007669"/>
    <property type="project" value="UniProtKB-KW"/>
</dbReference>
<dbReference type="GO" id="GO:0010971">
    <property type="term" value="P:positive regulation of G2/M transition of mitotic cell cycle"/>
    <property type="evidence" value="ECO:0007669"/>
    <property type="project" value="TreeGrafter"/>
</dbReference>
<evidence type="ECO:0000256" key="2">
    <source>
        <dbReference type="ARBA" id="ARBA00013064"/>
    </source>
</evidence>
<dbReference type="GO" id="GO:0010256">
    <property type="term" value="P:endomembrane system organization"/>
    <property type="evidence" value="ECO:0007669"/>
    <property type="project" value="UniProtKB-ARBA"/>
</dbReference>
<evidence type="ECO:0000256" key="6">
    <source>
        <dbReference type="ARBA" id="ARBA00023306"/>
    </source>
</evidence>
<keyword evidence="4" id="KW-0378">Hydrolase</keyword>
<feature type="region of interest" description="Disordered" evidence="8">
    <location>
        <begin position="155"/>
        <end position="186"/>
    </location>
</feature>
<evidence type="ECO:0000256" key="3">
    <source>
        <dbReference type="ARBA" id="ARBA00022618"/>
    </source>
</evidence>
<keyword evidence="10" id="KW-1185">Reference proteome</keyword>
<dbReference type="FunFam" id="3.40.250.10:FF:000036">
    <property type="entry name" value="M-phase inducer phosphatase"/>
    <property type="match status" value="1"/>
</dbReference>
<dbReference type="VEuPathDB" id="VectorBase:PPAPM1_006713"/>
<protein>
    <recommendedName>
        <fullName evidence="2">protein-tyrosine-phosphatase</fullName>
        <ecNumber evidence="2">3.1.3.48</ecNumber>
    </recommendedName>
</protein>
<dbReference type="SMART" id="SM00450">
    <property type="entry name" value="RHOD"/>
    <property type="match status" value="1"/>
</dbReference>
<dbReference type="Pfam" id="PF00581">
    <property type="entry name" value="Rhodanese"/>
    <property type="match status" value="1"/>
</dbReference>
<dbReference type="InterPro" id="IPR001763">
    <property type="entry name" value="Rhodanese-like_dom"/>
</dbReference>
<dbReference type="PRINTS" id="PR00716">
    <property type="entry name" value="MPIPHPHTASE"/>
</dbReference>
<dbReference type="InterPro" id="IPR000751">
    <property type="entry name" value="MPI_Phosphatase"/>
</dbReference>
<evidence type="ECO:0000256" key="4">
    <source>
        <dbReference type="ARBA" id="ARBA00022801"/>
    </source>
</evidence>
<dbReference type="SUPFAM" id="SSF52821">
    <property type="entry name" value="Rhodanese/Cell cycle control phosphatase"/>
    <property type="match status" value="1"/>
</dbReference>
<dbReference type="Gene3D" id="3.40.250.10">
    <property type="entry name" value="Rhodanese-like domain"/>
    <property type="match status" value="1"/>
</dbReference>
<dbReference type="PROSITE" id="PS50206">
    <property type="entry name" value="RHODANESE_3"/>
    <property type="match status" value="1"/>
</dbReference>
<dbReference type="EMBL" id="AJVK01020764">
    <property type="status" value="NOT_ANNOTATED_CDS"/>
    <property type="molecule type" value="Genomic_DNA"/>
</dbReference>
<dbReference type="GO" id="GO:0005737">
    <property type="term" value="C:cytoplasm"/>
    <property type="evidence" value="ECO:0007669"/>
    <property type="project" value="TreeGrafter"/>
</dbReference>
<dbReference type="EMBL" id="AJVK01020766">
    <property type="status" value="NOT_ANNOTATED_CDS"/>
    <property type="molecule type" value="Genomic_DNA"/>
</dbReference>
<evidence type="ECO:0000256" key="7">
    <source>
        <dbReference type="ARBA" id="ARBA00051722"/>
    </source>
</evidence>
<dbReference type="PANTHER" id="PTHR10828:SF76">
    <property type="entry name" value="M-PHASE INDUCER PHOSPHATASE"/>
    <property type="match status" value="1"/>
</dbReference>
<reference evidence="9" key="1">
    <citation type="submission" date="2022-08" db="UniProtKB">
        <authorList>
            <consortium name="EnsemblMetazoa"/>
        </authorList>
    </citation>
    <scope>IDENTIFICATION</scope>
    <source>
        <strain evidence="9">Israel</strain>
    </source>
</reference>
<accession>A0A1B0CZG3</accession>
<comment type="catalytic activity">
    <reaction evidence="7">
        <text>O-phospho-L-tyrosyl-[protein] + H2O = L-tyrosyl-[protein] + phosphate</text>
        <dbReference type="Rhea" id="RHEA:10684"/>
        <dbReference type="Rhea" id="RHEA-COMP:10136"/>
        <dbReference type="Rhea" id="RHEA-COMP:20101"/>
        <dbReference type="ChEBI" id="CHEBI:15377"/>
        <dbReference type="ChEBI" id="CHEBI:43474"/>
        <dbReference type="ChEBI" id="CHEBI:46858"/>
        <dbReference type="ChEBI" id="CHEBI:61978"/>
        <dbReference type="EC" id="3.1.3.48"/>
    </reaction>
</comment>
<dbReference type="EnsemblMetazoa" id="PPAI000485-RA">
    <property type="protein sequence ID" value="PPAI000485-PA"/>
    <property type="gene ID" value="PPAI000485"/>
</dbReference>
<dbReference type="EC" id="3.1.3.48" evidence="2"/>
<dbReference type="VEuPathDB" id="VectorBase:PPAI000485"/>
<dbReference type="EMBL" id="AJVK01020765">
    <property type="status" value="NOT_ANNOTATED_CDS"/>
    <property type="molecule type" value="Genomic_DNA"/>
</dbReference>
<dbReference type="GO" id="GO:0110032">
    <property type="term" value="P:positive regulation of G2/MI transition of meiotic cell cycle"/>
    <property type="evidence" value="ECO:0007669"/>
    <property type="project" value="TreeGrafter"/>
</dbReference>
<comment type="similarity">
    <text evidence="1">Belongs to the MPI phosphatase family.</text>
</comment>
<feature type="compositionally biased region" description="Polar residues" evidence="8">
    <location>
        <begin position="167"/>
        <end position="185"/>
    </location>
</feature>
<evidence type="ECO:0000256" key="1">
    <source>
        <dbReference type="ARBA" id="ARBA00011065"/>
    </source>
</evidence>
<evidence type="ECO:0000313" key="9">
    <source>
        <dbReference type="EnsemblMetazoa" id="PPAI000485-PA"/>
    </source>
</evidence>
<dbReference type="Proteomes" id="UP000092462">
    <property type="component" value="Unassembled WGS sequence"/>
</dbReference>
<dbReference type="GO" id="GO:0009794">
    <property type="term" value="P:regulation of mitotic cell cycle, embryonic"/>
    <property type="evidence" value="ECO:0007669"/>
    <property type="project" value="UniProtKB-ARBA"/>
</dbReference>
<dbReference type="AlphaFoldDB" id="A0A1B0CZG3"/>
<proteinExistence type="inferred from homology"/>
<dbReference type="GO" id="GO:0000086">
    <property type="term" value="P:G2/M transition of mitotic cell cycle"/>
    <property type="evidence" value="ECO:0007669"/>
    <property type="project" value="TreeGrafter"/>
</dbReference>
<dbReference type="InterPro" id="IPR036873">
    <property type="entry name" value="Rhodanese-like_dom_sf"/>
</dbReference>
<dbReference type="GO" id="GO:0004725">
    <property type="term" value="F:protein tyrosine phosphatase activity"/>
    <property type="evidence" value="ECO:0007669"/>
    <property type="project" value="UniProtKB-EC"/>
</dbReference>
<keyword evidence="6" id="KW-0131">Cell cycle</keyword>
<evidence type="ECO:0000256" key="5">
    <source>
        <dbReference type="ARBA" id="ARBA00022912"/>
    </source>
</evidence>
<evidence type="ECO:0000313" key="10">
    <source>
        <dbReference type="Proteomes" id="UP000092462"/>
    </source>
</evidence>
<dbReference type="PANTHER" id="PTHR10828">
    <property type="entry name" value="M-PHASE INDUCER PHOSPHATASE DUAL SPECIFICITY PHOSPHATASE CDC25"/>
    <property type="match status" value="1"/>
</dbReference>